<proteinExistence type="predicted"/>
<evidence type="ECO:0000256" key="1">
    <source>
        <dbReference type="SAM" id="SignalP"/>
    </source>
</evidence>
<keyword evidence="3" id="KW-1185">Reference proteome</keyword>
<evidence type="ECO:0000313" key="2">
    <source>
        <dbReference type="EMBL" id="WOX27152.1"/>
    </source>
</evidence>
<dbReference type="Gene3D" id="3.10.28.20">
    <property type="entry name" value="Acetamidase/Formamidase-like domains"/>
    <property type="match status" value="1"/>
</dbReference>
<organism evidence="2 3">
    <name type="scientific">Pseudoalteromonas maricaloris</name>
    <dbReference type="NCBI Taxonomy" id="184924"/>
    <lineage>
        <taxon>Bacteria</taxon>
        <taxon>Pseudomonadati</taxon>
        <taxon>Pseudomonadota</taxon>
        <taxon>Gammaproteobacteria</taxon>
        <taxon>Alteromonadales</taxon>
        <taxon>Pseudoalteromonadaceae</taxon>
        <taxon>Pseudoalteromonas</taxon>
    </lineage>
</organism>
<protein>
    <recommendedName>
        <fullName evidence="4">LPP20 lipoprotein</fullName>
    </recommendedName>
</protein>
<name>A0ABZ0M7X4_9GAMM</name>
<feature type="chain" id="PRO_5046331047" description="LPP20 lipoprotein" evidence="1">
    <location>
        <begin position="35"/>
        <end position="346"/>
    </location>
</feature>
<evidence type="ECO:0000313" key="3">
    <source>
        <dbReference type="Proteomes" id="UP001304419"/>
    </source>
</evidence>
<feature type="signal peptide" evidence="1">
    <location>
        <begin position="1"/>
        <end position="34"/>
    </location>
</feature>
<dbReference type="PROSITE" id="PS51257">
    <property type="entry name" value="PROKAR_LIPOPROTEIN"/>
    <property type="match status" value="1"/>
</dbReference>
<dbReference type="RefSeq" id="WP_226898922.1">
    <property type="nucleotide sequence ID" value="NZ_CBCSDF010000008.1"/>
</dbReference>
<evidence type="ECO:0008006" key="4">
    <source>
        <dbReference type="Google" id="ProtNLM"/>
    </source>
</evidence>
<dbReference type="EMBL" id="CP137578">
    <property type="protein sequence ID" value="WOX27152.1"/>
    <property type="molecule type" value="Genomic_DNA"/>
</dbReference>
<reference evidence="2 3" key="1">
    <citation type="submission" date="2023-10" db="EMBL/GenBank/DDBJ databases">
        <title>To unveil natural product biosynthetic capacity in Pseudoalteromonas.</title>
        <authorList>
            <person name="Wang J."/>
        </authorList>
    </citation>
    <scope>NUCLEOTIDE SEQUENCE [LARGE SCALE GENOMIC DNA]</scope>
    <source>
        <strain evidence="2 3">DSM 15914</strain>
    </source>
</reference>
<keyword evidence="1" id="KW-0732">Signal</keyword>
<sequence length="346" mass="38506">MDRRKFKNFKSAAGMVSKRLALPLCILLSLSACQSTKQAVAKEESLPTWATQQPSSDYLVYGVGSASHIVDRTEAKLAAQEAARLAIAKQLNVEIEGTTQVAQSQANGDFSYRVDEILYSRVPSIQLQGINIEQEFYSSEQKTAYALASFNKIESRMHAELDIRQLDEEISNATISALTNSEKLKEAMAIKRLIAKRRKANEYHRQLGGGSIAIPTSVSNKNKMLNDFIQSLTFSISSKFWGQKSIRNQLAESLTKQGLTVVGEKQSADFQIDFRVDFEDVKKNSTYYVFANSSLTLMENDKEKAHVSAQIKAASSFENMAKSNAEEKSAKMLSKKLTMLIIDSKI</sequence>
<accession>A0ABZ0M7X4</accession>
<dbReference type="Proteomes" id="UP001304419">
    <property type="component" value="Chromosome 1"/>
</dbReference>
<gene>
    <name evidence="2" type="ORF">R5H13_10750</name>
</gene>